<dbReference type="AlphaFoldDB" id="A0A0P1IPE0"/>
<proteinExistence type="predicted"/>
<protein>
    <submittedName>
        <fullName evidence="1">Uncharacterized protein</fullName>
    </submittedName>
</protein>
<sequence length="49" mass="5371">MGKLFRALFFLIILSAIGLIGFAYLGPIFGADFSAPQKEIRESVPLDVQ</sequence>
<name>A0A0P1IPE0_9RHOB</name>
<accession>A0A0P1IPE0</accession>
<organism evidence="1 2">
    <name type="scientific">Cognatishimia activa</name>
    <dbReference type="NCBI Taxonomy" id="1715691"/>
    <lineage>
        <taxon>Bacteria</taxon>
        <taxon>Pseudomonadati</taxon>
        <taxon>Pseudomonadota</taxon>
        <taxon>Alphaproteobacteria</taxon>
        <taxon>Rhodobacterales</taxon>
        <taxon>Paracoccaceae</taxon>
        <taxon>Cognatishimia</taxon>
    </lineage>
</organism>
<keyword evidence="2" id="KW-1185">Reference proteome</keyword>
<dbReference type="Proteomes" id="UP000051184">
    <property type="component" value="Unassembled WGS sequence"/>
</dbReference>
<gene>
    <name evidence="1" type="ORF">TA5114_01202</name>
</gene>
<dbReference type="STRING" id="1715691.TA5113_02730"/>
<reference evidence="2" key="1">
    <citation type="submission" date="2015-09" db="EMBL/GenBank/DDBJ databases">
        <authorList>
            <person name="Rodrigo-Torres Lidia"/>
            <person name="Arahal R.David."/>
        </authorList>
    </citation>
    <scope>NUCLEOTIDE SEQUENCE [LARGE SCALE GENOMIC DNA]</scope>
    <source>
        <strain evidence="2">CECT 5114</strain>
    </source>
</reference>
<evidence type="ECO:0000313" key="1">
    <source>
        <dbReference type="EMBL" id="CUK25404.1"/>
    </source>
</evidence>
<evidence type="ECO:0000313" key="2">
    <source>
        <dbReference type="Proteomes" id="UP000051184"/>
    </source>
</evidence>
<dbReference type="EMBL" id="CYUE01000012">
    <property type="protein sequence ID" value="CUK25404.1"/>
    <property type="molecule type" value="Genomic_DNA"/>
</dbReference>